<name>A0ABY3FTQ9_9BACI</name>
<comment type="caution">
    <text evidence="1">The sequence shown here is derived from an EMBL/GenBank/DDBJ whole genome shotgun (WGS) entry which is preliminary data.</text>
</comment>
<dbReference type="Proteomes" id="UP000429980">
    <property type="component" value="Unassembled WGS sequence"/>
</dbReference>
<protein>
    <submittedName>
        <fullName evidence="1">Uncharacterized protein</fullName>
    </submittedName>
</protein>
<dbReference type="EMBL" id="NILF01000062">
    <property type="protein sequence ID" value="TWL35207.1"/>
    <property type="molecule type" value="Genomic_DNA"/>
</dbReference>
<evidence type="ECO:0000313" key="1">
    <source>
        <dbReference type="EMBL" id="TWL35207.1"/>
    </source>
</evidence>
<accession>A0ABY3FTQ9</accession>
<organism evidence="1 2">
    <name type="scientific">Bacillus paralicheniformis</name>
    <dbReference type="NCBI Taxonomy" id="1648923"/>
    <lineage>
        <taxon>Bacteria</taxon>
        <taxon>Bacillati</taxon>
        <taxon>Bacillota</taxon>
        <taxon>Bacilli</taxon>
        <taxon>Bacillales</taxon>
        <taxon>Bacillaceae</taxon>
        <taxon>Bacillus</taxon>
    </lineage>
</organism>
<keyword evidence="2" id="KW-1185">Reference proteome</keyword>
<evidence type="ECO:0000313" key="2">
    <source>
        <dbReference type="Proteomes" id="UP000429980"/>
    </source>
</evidence>
<proteinExistence type="predicted"/>
<sequence>MKTLSFWCIFFPLGEEIFRLGSHQSRQPAVSLKQRVIYFTVAIAL</sequence>
<gene>
    <name evidence="1" type="ORF">CHCC15381_3650</name>
</gene>
<reference evidence="1 2" key="1">
    <citation type="submission" date="2019-06" db="EMBL/GenBank/DDBJ databases">
        <title>Genome sequence analysis of &gt;100 Bacillus licheniformis strains suggests intrinsic resistance to this species.</title>
        <authorList>
            <person name="Wels M."/>
            <person name="Siezen R.J."/>
            <person name="Johansen E."/>
            <person name="Stuer-Lauridsen B."/>
            <person name="Bjerre K."/>
            <person name="Nielsen B.K.K."/>
        </authorList>
    </citation>
    <scope>NUCLEOTIDE SEQUENCE [LARGE SCALE GENOMIC DNA]</scope>
    <source>
        <strain evidence="1 2">BAC-15381</strain>
    </source>
</reference>